<dbReference type="PANTHER" id="PTHR35525">
    <property type="entry name" value="BLL6575 PROTEIN"/>
    <property type="match status" value="1"/>
</dbReference>
<dbReference type="InterPro" id="IPR010852">
    <property type="entry name" value="ABATE"/>
</dbReference>
<dbReference type="Gene3D" id="1.10.3300.10">
    <property type="entry name" value="Jann2411-like domain"/>
    <property type="match status" value="1"/>
</dbReference>
<dbReference type="SUPFAM" id="SSF160904">
    <property type="entry name" value="Jann2411-like"/>
    <property type="match status" value="1"/>
</dbReference>
<evidence type="ECO:0000313" key="2">
    <source>
        <dbReference type="EMBL" id="GGX94301.1"/>
    </source>
</evidence>
<name>A0A918NTX6_9ACTN</name>
<dbReference type="Proteomes" id="UP000645555">
    <property type="component" value="Unassembled WGS sequence"/>
</dbReference>
<keyword evidence="3" id="KW-1185">Reference proteome</keyword>
<accession>A0A918NTX6</accession>
<protein>
    <recommendedName>
        <fullName evidence="1">Zinc finger CGNR domain-containing protein</fullName>
    </recommendedName>
</protein>
<dbReference type="RefSeq" id="WP_190039793.1">
    <property type="nucleotide sequence ID" value="NZ_BMWD01000041.1"/>
</dbReference>
<reference evidence="2" key="2">
    <citation type="submission" date="2020-09" db="EMBL/GenBank/DDBJ databases">
        <authorList>
            <person name="Sun Q."/>
            <person name="Ohkuma M."/>
        </authorList>
    </citation>
    <scope>NUCLEOTIDE SEQUENCE</scope>
    <source>
        <strain evidence="2">JCM 4956</strain>
    </source>
</reference>
<feature type="domain" description="Zinc finger CGNR" evidence="1">
    <location>
        <begin position="134"/>
        <end position="176"/>
    </location>
</feature>
<dbReference type="AlphaFoldDB" id="A0A918NTX6"/>
<sequence>MHAFPGGAPSLDFAGTLRYRHRADPREDMDSPKSLSVWFRESGIAEREIPCKAADLQEALVLREAVYQLIVARMSERAYDRDALALVNDYARKPTPVPQLTSEGRRIEASVEQAFAAVARDTVSVLGGPEASLLKECGNPECSQVYIDRSRGARREWCAMDPCGNKIKAAAYRARKRVGEQAKTAFTRSRQSAKG</sequence>
<organism evidence="2 3">
    <name type="scientific">Streptomyces fructofermentans</name>
    <dbReference type="NCBI Taxonomy" id="152141"/>
    <lineage>
        <taxon>Bacteria</taxon>
        <taxon>Bacillati</taxon>
        <taxon>Actinomycetota</taxon>
        <taxon>Actinomycetes</taxon>
        <taxon>Kitasatosporales</taxon>
        <taxon>Streptomycetaceae</taxon>
        <taxon>Streptomyces</taxon>
    </lineage>
</organism>
<dbReference type="InterPro" id="IPR021005">
    <property type="entry name" value="Znf_CGNR"/>
</dbReference>
<evidence type="ECO:0000313" key="3">
    <source>
        <dbReference type="Proteomes" id="UP000645555"/>
    </source>
</evidence>
<dbReference type="PANTHER" id="PTHR35525:SF3">
    <property type="entry name" value="BLL6575 PROTEIN"/>
    <property type="match status" value="1"/>
</dbReference>
<comment type="caution">
    <text evidence="2">The sequence shown here is derived from an EMBL/GenBank/DDBJ whole genome shotgun (WGS) entry which is preliminary data.</text>
</comment>
<proteinExistence type="predicted"/>
<evidence type="ECO:0000259" key="1">
    <source>
        <dbReference type="Pfam" id="PF11706"/>
    </source>
</evidence>
<dbReference type="InterPro" id="IPR023286">
    <property type="entry name" value="ABATE_dom_sf"/>
</dbReference>
<gene>
    <name evidence="2" type="ORF">GCM10010515_71450</name>
</gene>
<dbReference type="Pfam" id="PF11706">
    <property type="entry name" value="zf-CGNR"/>
    <property type="match status" value="1"/>
</dbReference>
<dbReference type="EMBL" id="BMWD01000041">
    <property type="protein sequence ID" value="GGX94301.1"/>
    <property type="molecule type" value="Genomic_DNA"/>
</dbReference>
<reference evidence="2" key="1">
    <citation type="journal article" date="2014" name="Int. J. Syst. Evol. Microbiol.">
        <title>Complete genome sequence of Corynebacterium casei LMG S-19264T (=DSM 44701T), isolated from a smear-ripened cheese.</title>
        <authorList>
            <consortium name="US DOE Joint Genome Institute (JGI-PGF)"/>
            <person name="Walter F."/>
            <person name="Albersmeier A."/>
            <person name="Kalinowski J."/>
            <person name="Ruckert C."/>
        </authorList>
    </citation>
    <scope>NUCLEOTIDE SEQUENCE</scope>
    <source>
        <strain evidence="2">JCM 4956</strain>
    </source>
</reference>
<dbReference type="Pfam" id="PF07336">
    <property type="entry name" value="ABATE"/>
    <property type="match status" value="1"/>
</dbReference>